<accession>A0A3G4ZWY4</accession>
<sequence length="266" mass="31290">MQTINAIKDGFVKLLQKHDEAECLKYIDKYDNIFNHASDSIMLHFACVYGLKKVAIALIDKKCNLIYQDDDEYTALMYAHIYKLHDIVAYIIDNISDSTTRVIYNNMSEMMYISSDTNNIIKMIDKGYDIYYENEDQESLMTVAIDKKLDVIVKKLIDVDTDFIEKFEHYYYYDATKNIDIDYELMSYHVNMDYPELKIPKSKKTEFYIDIRKYCDDKRATYRDTIIAVINDKSATNALYKSFHTTYAVQLVDIICDFLILPTIKS</sequence>
<dbReference type="InterPro" id="IPR036770">
    <property type="entry name" value="Ankyrin_rpt-contain_sf"/>
</dbReference>
<proteinExistence type="predicted"/>
<evidence type="ECO:0000313" key="1">
    <source>
        <dbReference type="EMBL" id="AYV79416.1"/>
    </source>
</evidence>
<dbReference type="SUPFAM" id="SSF48403">
    <property type="entry name" value="Ankyrin repeat"/>
    <property type="match status" value="1"/>
</dbReference>
<organism evidence="1">
    <name type="scientific">Faunusvirus sp</name>
    <dbReference type="NCBI Taxonomy" id="2487766"/>
    <lineage>
        <taxon>Viruses</taxon>
        <taxon>Varidnaviria</taxon>
        <taxon>Bamfordvirae</taxon>
        <taxon>Nucleocytoviricota</taxon>
        <taxon>Megaviricetes</taxon>
        <taxon>Imitervirales</taxon>
        <taxon>Mimiviridae</taxon>
    </lineage>
</organism>
<protein>
    <recommendedName>
        <fullName evidence="2">Ankyrin repeat protein</fullName>
    </recommendedName>
</protein>
<dbReference type="Gene3D" id="1.25.40.20">
    <property type="entry name" value="Ankyrin repeat-containing domain"/>
    <property type="match status" value="1"/>
</dbReference>
<name>A0A3G4ZWY4_9VIRU</name>
<reference evidence="1" key="1">
    <citation type="submission" date="2018-10" db="EMBL/GenBank/DDBJ databases">
        <title>Hidden diversity of soil giant viruses.</title>
        <authorList>
            <person name="Schulz F."/>
            <person name="Alteio L."/>
            <person name="Goudeau D."/>
            <person name="Ryan E.M."/>
            <person name="Malmstrom R.R."/>
            <person name="Blanchard J."/>
            <person name="Woyke T."/>
        </authorList>
    </citation>
    <scope>NUCLEOTIDE SEQUENCE</scope>
    <source>
        <strain evidence="1">FNV1</strain>
    </source>
</reference>
<dbReference type="EMBL" id="MK072144">
    <property type="protein sequence ID" value="AYV79416.1"/>
    <property type="molecule type" value="Genomic_DNA"/>
</dbReference>
<evidence type="ECO:0008006" key="2">
    <source>
        <dbReference type="Google" id="ProtNLM"/>
    </source>
</evidence>
<dbReference type="InterPro" id="IPR002110">
    <property type="entry name" value="Ankyrin_rpt"/>
</dbReference>
<dbReference type="Pfam" id="PF12796">
    <property type="entry name" value="Ank_2"/>
    <property type="match status" value="1"/>
</dbReference>
<gene>
    <name evidence="1" type="ORF">Faunusvirus13_9</name>
</gene>